<dbReference type="Gene3D" id="3.40.50.1820">
    <property type="entry name" value="alpha/beta hydrolase"/>
    <property type="match status" value="2"/>
</dbReference>
<evidence type="ECO:0000313" key="4">
    <source>
        <dbReference type="Proteomes" id="UP000749559"/>
    </source>
</evidence>
<protein>
    <recommendedName>
        <fullName evidence="5">Feruloyl esterase</fullName>
    </recommendedName>
</protein>
<organism evidence="3 4">
    <name type="scientific">Owenia fusiformis</name>
    <name type="common">Polychaete worm</name>
    <dbReference type="NCBI Taxonomy" id="6347"/>
    <lineage>
        <taxon>Eukaryota</taxon>
        <taxon>Metazoa</taxon>
        <taxon>Spiralia</taxon>
        <taxon>Lophotrochozoa</taxon>
        <taxon>Annelida</taxon>
        <taxon>Polychaeta</taxon>
        <taxon>Sedentaria</taxon>
        <taxon>Canalipalpata</taxon>
        <taxon>Sabellida</taxon>
        <taxon>Oweniida</taxon>
        <taxon>Oweniidae</taxon>
        <taxon>Owenia</taxon>
    </lineage>
</organism>
<evidence type="ECO:0000256" key="1">
    <source>
        <dbReference type="SAM" id="MobiDB-lite"/>
    </source>
</evidence>
<evidence type="ECO:0008006" key="5">
    <source>
        <dbReference type="Google" id="ProtNLM"/>
    </source>
</evidence>
<dbReference type="EMBL" id="CAIIXF020000003">
    <property type="protein sequence ID" value="CAH1779152.1"/>
    <property type="molecule type" value="Genomic_DNA"/>
</dbReference>
<evidence type="ECO:0000313" key="3">
    <source>
        <dbReference type="EMBL" id="CAH1779152.1"/>
    </source>
</evidence>
<gene>
    <name evidence="3" type="ORF">OFUS_LOCUS5986</name>
</gene>
<reference evidence="3" key="1">
    <citation type="submission" date="2022-03" db="EMBL/GenBank/DDBJ databases">
        <authorList>
            <person name="Martin C."/>
        </authorList>
    </citation>
    <scope>NUCLEOTIDE SEQUENCE</scope>
</reference>
<evidence type="ECO:0000256" key="2">
    <source>
        <dbReference type="SAM" id="SignalP"/>
    </source>
</evidence>
<dbReference type="SUPFAM" id="SSF53474">
    <property type="entry name" value="alpha/beta-Hydrolases"/>
    <property type="match status" value="1"/>
</dbReference>
<sequence>MGMEVVAIFVCLVQCLFGQRLDEYNVDSNAISVSGLSAGGAMAQQMHVAFSSSIMGMASFAGIPYFCAEGQITNALTLCMSTPEDIVVADLVSETNRAEGAGQINPVSNMRNDRVFLFHGSQDGTVDPAASTKSQEYYTNYGATILTEFTLSAGHGMPTADYGVPCGDSGDPYINNCDYEGAGVAFQHIYGNLNPKGSGASGTFQEFDQGEFVNSVGESFAERGFMYVPSSCASKLTPCRLHFAFHGCLQSRSDVQDRYARNAGYNEWAETNNIIVVYPQAQPNMLVGNPNGCWDWWGYDDPSAFDPPVYHLTSGPQMVAVKAMIDRIVSGSSGLTTLPGQTPPPTQPPTGDSKRCTCTFQMEPRTNSSDSLEHLYTFPDILYNNTVGGCDQCTEVLRECPHDCLSNAREFWGTEGLRRVIVIDGNRRVALGQVMCQSLFRLIGPPGRTIGVHFNPNECGRLTPVTVFGDQKLCCDLLSDPIIGEIAVWNPDCSNETK</sequence>
<dbReference type="InterPro" id="IPR029058">
    <property type="entry name" value="AB_hydrolase_fold"/>
</dbReference>
<accession>A0A8S4NDR2</accession>
<keyword evidence="2" id="KW-0732">Signal</keyword>
<proteinExistence type="predicted"/>
<dbReference type="OrthoDB" id="6020543at2759"/>
<feature type="region of interest" description="Disordered" evidence="1">
    <location>
        <begin position="333"/>
        <end position="353"/>
    </location>
</feature>
<feature type="chain" id="PRO_5035914447" description="Feruloyl esterase" evidence="2">
    <location>
        <begin position="19"/>
        <end position="498"/>
    </location>
</feature>
<dbReference type="Proteomes" id="UP000749559">
    <property type="component" value="Unassembled WGS sequence"/>
</dbReference>
<name>A0A8S4NDR2_OWEFU</name>
<dbReference type="PANTHER" id="PTHR42972:SF8">
    <property type="entry name" value="POLYHYDROXYBUTYRATE DEPOLYMERASE"/>
    <property type="match status" value="1"/>
</dbReference>
<keyword evidence="4" id="KW-1185">Reference proteome</keyword>
<dbReference type="AlphaFoldDB" id="A0A8S4NDR2"/>
<feature type="signal peptide" evidence="2">
    <location>
        <begin position="1"/>
        <end position="18"/>
    </location>
</feature>
<comment type="caution">
    <text evidence="3">The sequence shown here is derived from an EMBL/GenBank/DDBJ whole genome shotgun (WGS) entry which is preliminary data.</text>
</comment>
<dbReference type="PANTHER" id="PTHR42972">
    <property type="entry name" value="TOL-PAL SYSTEM PROTEIN TOLB"/>
    <property type="match status" value="1"/>
</dbReference>